<dbReference type="InterPro" id="IPR001646">
    <property type="entry name" value="5peptide_repeat"/>
</dbReference>
<name>A0A947DKT7_9CYAN</name>
<proteinExistence type="predicted"/>
<dbReference type="AlphaFoldDB" id="A0A947DKT7"/>
<dbReference type="Gene3D" id="2.160.20.80">
    <property type="entry name" value="E3 ubiquitin-protein ligase SopA"/>
    <property type="match status" value="1"/>
</dbReference>
<comment type="caution">
    <text evidence="1">The sequence shown here is derived from an EMBL/GenBank/DDBJ whole genome shotgun (WGS) entry which is preliminary data.</text>
</comment>
<evidence type="ECO:0000313" key="2">
    <source>
        <dbReference type="Proteomes" id="UP000717364"/>
    </source>
</evidence>
<dbReference type="Pfam" id="PF00805">
    <property type="entry name" value="Pentapeptide"/>
    <property type="match status" value="1"/>
</dbReference>
<gene>
    <name evidence="1" type="ORF">IXB50_20110</name>
</gene>
<reference evidence="1" key="1">
    <citation type="submission" date="2020-11" db="EMBL/GenBank/DDBJ databases">
        <authorList>
            <person name="Konstantinou D."/>
            <person name="Gkelis S."/>
            <person name="Popin R."/>
            <person name="Fewer D."/>
            <person name="Sivonen K."/>
        </authorList>
    </citation>
    <scope>NUCLEOTIDE SEQUENCE</scope>
    <source>
        <strain evidence="1">TAU-MAC 1115</strain>
    </source>
</reference>
<accession>A0A947DKT7</accession>
<evidence type="ECO:0000313" key="1">
    <source>
        <dbReference type="EMBL" id="MBT9317729.1"/>
    </source>
</evidence>
<dbReference type="SUPFAM" id="SSF141571">
    <property type="entry name" value="Pentapeptide repeat-like"/>
    <property type="match status" value="1"/>
</dbReference>
<dbReference type="EMBL" id="JADOES010000057">
    <property type="protein sequence ID" value="MBT9317729.1"/>
    <property type="molecule type" value="Genomic_DNA"/>
</dbReference>
<sequence>MTDCETDNIQKATESPLRPNMVVVKADATSSTFCKVNSSHSIIHETSYFNCRFNRANFEGSAFSGCDIDGAVYENCSLRGVEFVNCDIDGLIINGVNVGDLFKMFVRG</sequence>
<protein>
    <submittedName>
        <fullName evidence="1">Pentapeptide repeat-containing protein</fullName>
    </submittedName>
</protein>
<keyword evidence="2" id="KW-1185">Reference proteome</keyword>
<dbReference type="Proteomes" id="UP000717364">
    <property type="component" value="Unassembled WGS sequence"/>
</dbReference>
<dbReference type="RefSeq" id="WP_215610794.1">
    <property type="nucleotide sequence ID" value="NZ_JADOES010000057.1"/>
</dbReference>
<organism evidence="1 2">
    <name type="scientific">Leptothoe spongobia TAU-MAC 1115</name>
    <dbReference type="NCBI Taxonomy" id="1967444"/>
    <lineage>
        <taxon>Bacteria</taxon>
        <taxon>Bacillati</taxon>
        <taxon>Cyanobacteriota</taxon>
        <taxon>Cyanophyceae</taxon>
        <taxon>Nodosilineales</taxon>
        <taxon>Cymatolegaceae</taxon>
        <taxon>Leptothoe</taxon>
        <taxon>Leptothoe spongobia</taxon>
    </lineage>
</organism>
<reference evidence="1" key="2">
    <citation type="journal article" date="2021" name="Mar. Drugs">
        <title>Genome Reduction and Secondary Metabolism of the Marine Sponge-Associated Cyanobacterium Leptothoe.</title>
        <authorList>
            <person name="Konstantinou D."/>
            <person name="Popin R.V."/>
            <person name="Fewer D.P."/>
            <person name="Sivonen K."/>
            <person name="Gkelis S."/>
        </authorList>
    </citation>
    <scope>NUCLEOTIDE SEQUENCE</scope>
    <source>
        <strain evidence="1">TAU-MAC 1115</strain>
    </source>
</reference>